<comment type="subcellular location">
    <subcellularLocation>
        <location evidence="1">Membrane</location>
    </subcellularLocation>
</comment>
<dbReference type="NCBIfam" id="TIGR00964">
    <property type="entry name" value="secE_bact"/>
    <property type="match status" value="1"/>
</dbReference>
<dbReference type="InterPro" id="IPR005807">
    <property type="entry name" value="SecE_bac"/>
</dbReference>
<feature type="coiled-coil region" evidence="8">
    <location>
        <begin position="9"/>
        <end position="36"/>
    </location>
</feature>
<dbReference type="GO" id="GO:0008320">
    <property type="term" value="F:protein transmembrane transporter activity"/>
    <property type="evidence" value="ECO:0007669"/>
    <property type="project" value="InterPro"/>
</dbReference>
<keyword evidence="8" id="KW-0175">Coiled coil</keyword>
<evidence type="ECO:0000256" key="2">
    <source>
        <dbReference type="ARBA" id="ARBA00022448"/>
    </source>
</evidence>
<dbReference type="Pfam" id="PF00584">
    <property type="entry name" value="SecE"/>
    <property type="match status" value="1"/>
</dbReference>
<evidence type="ECO:0000256" key="7">
    <source>
        <dbReference type="ARBA" id="ARBA00023136"/>
    </source>
</evidence>
<dbReference type="EMBL" id="CP038013">
    <property type="protein sequence ID" value="QBQ07234.1"/>
    <property type="molecule type" value="Genomic_DNA"/>
</dbReference>
<organism evidence="10 11">
    <name type="scientific">Spiroplasma gladiatoris</name>
    <dbReference type="NCBI Taxonomy" id="2143"/>
    <lineage>
        <taxon>Bacteria</taxon>
        <taxon>Bacillati</taxon>
        <taxon>Mycoplasmatota</taxon>
        <taxon>Mollicutes</taxon>
        <taxon>Entomoplasmatales</taxon>
        <taxon>Spiroplasmataceae</taxon>
        <taxon>Spiroplasma</taxon>
    </lineage>
</organism>
<evidence type="ECO:0000256" key="4">
    <source>
        <dbReference type="ARBA" id="ARBA00022927"/>
    </source>
</evidence>
<dbReference type="Gene3D" id="1.20.5.1030">
    <property type="entry name" value="Preprotein translocase secy subunit"/>
    <property type="match status" value="1"/>
</dbReference>
<dbReference type="GO" id="GO:0009306">
    <property type="term" value="P:protein secretion"/>
    <property type="evidence" value="ECO:0007669"/>
    <property type="project" value="InterPro"/>
</dbReference>
<dbReference type="InterPro" id="IPR001901">
    <property type="entry name" value="Translocase_SecE/Sec61-g"/>
</dbReference>
<feature type="transmembrane region" description="Helical" evidence="9">
    <location>
        <begin position="100"/>
        <end position="117"/>
    </location>
</feature>
<keyword evidence="4" id="KW-0653">Protein transport</keyword>
<evidence type="ECO:0000256" key="5">
    <source>
        <dbReference type="ARBA" id="ARBA00022989"/>
    </source>
</evidence>
<keyword evidence="5 9" id="KW-1133">Transmembrane helix</keyword>
<dbReference type="GO" id="GO:0006886">
    <property type="term" value="P:intracellular protein transport"/>
    <property type="evidence" value="ECO:0007669"/>
    <property type="project" value="InterPro"/>
</dbReference>
<dbReference type="Proteomes" id="UP000294309">
    <property type="component" value="Chromosome"/>
</dbReference>
<evidence type="ECO:0000256" key="8">
    <source>
        <dbReference type="SAM" id="Coils"/>
    </source>
</evidence>
<dbReference type="AlphaFoldDB" id="A0A4P7AFY2"/>
<evidence type="ECO:0000256" key="6">
    <source>
        <dbReference type="ARBA" id="ARBA00023010"/>
    </source>
</evidence>
<evidence type="ECO:0000256" key="9">
    <source>
        <dbReference type="SAM" id="Phobius"/>
    </source>
</evidence>
<gene>
    <name evidence="10" type="primary">secE</name>
    <name evidence="10" type="ORF">SGLAD_v1c00330</name>
</gene>
<dbReference type="InterPro" id="IPR038379">
    <property type="entry name" value="SecE_sf"/>
</dbReference>
<keyword evidence="3 9" id="KW-0812">Transmembrane</keyword>
<dbReference type="KEGG" id="sgq:SGLAD_v1c00330"/>
<keyword evidence="7 9" id="KW-0472">Membrane</keyword>
<dbReference type="GO" id="GO:0006605">
    <property type="term" value="P:protein targeting"/>
    <property type="evidence" value="ECO:0007669"/>
    <property type="project" value="InterPro"/>
</dbReference>
<proteinExistence type="predicted"/>
<reference evidence="10 11" key="1">
    <citation type="submission" date="2019-03" db="EMBL/GenBank/DDBJ databases">
        <title>Complete genome sequence of Spiroplasma gladiatoris TG-1 (DSM 22552).</title>
        <authorList>
            <person name="Lin Y.-C."/>
            <person name="Chou L."/>
            <person name="Kuo C.-H."/>
        </authorList>
    </citation>
    <scope>NUCLEOTIDE SEQUENCE [LARGE SCALE GENOMIC DNA]</scope>
    <source>
        <strain evidence="10 11">TG-1</strain>
    </source>
</reference>
<evidence type="ECO:0000313" key="11">
    <source>
        <dbReference type="Proteomes" id="UP000294309"/>
    </source>
</evidence>
<dbReference type="OrthoDB" id="401222at2"/>
<dbReference type="RefSeq" id="WP_134297037.1">
    <property type="nucleotide sequence ID" value="NZ_CP038013.1"/>
</dbReference>
<name>A0A4P7AFY2_9MOLU</name>
<evidence type="ECO:0000256" key="1">
    <source>
        <dbReference type="ARBA" id="ARBA00004370"/>
    </source>
</evidence>
<protein>
    <submittedName>
        <fullName evidence="10">Preprotein translocase subunit SecE</fullName>
    </submittedName>
</protein>
<keyword evidence="2" id="KW-0813">Transport</keyword>
<sequence>MKEKDLDKKAQKQALKEKIKAEKAKAKAAKKEQFKEIYAALEGDKGLTKEQRVKKARAAKVKEHKQKINVKLALKEAPIKMLKEINKIKWSGRANLGQKFSWVIIFILIFALFFYGIDTGLKHLFILMKII</sequence>
<dbReference type="GO" id="GO:0016020">
    <property type="term" value="C:membrane"/>
    <property type="evidence" value="ECO:0007669"/>
    <property type="project" value="UniProtKB-SubCell"/>
</dbReference>
<evidence type="ECO:0000313" key="10">
    <source>
        <dbReference type="EMBL" id="QBQ07234.1"/>
    </source>
</evidence>
<accession>A0A4P7AFY2</accession>
<evidence type="ECO:0000256" key="3">
    <source>
        <dbReference type="ARBA" id="ARBA00022692"/>
    </source>
</evidence>
<keyword evidence="11" id="KW-1185">Reference proteome</keyword>
<keyword evidence="6" id="KW-0811">Translocation</keyword>